<dbReference type="EMBL" id="JABFTP020000103">
    <property type="protein sequence ID" value="KAL3278068.1"/>
    <property type="molecule type" value="Genomic_DNA"/>
</dbReference>
<accession>A0ABD2NHE8</accession>
<protein>
    <submittedName>
        <fullName evidence="1">Uncharacterized protein</fullName>
    </submittedName>
</protein>
<keyword evidence="2" id="KW-1185">Reference proteome</keyword>
<reference evidence="1 2" key="1">
    <citation type="journal article" date="2021" name="BMC Biol.">
        <title>Horizontally acquired antibacterial genes associated with adaptive radiation of ladybird beetles.</title>
        <authorList>
            <person name="Li H.S."/>
            <person name="Tang X.F."/>
            <person name="Huang Y.H."/>
            <person name="Xu Z.Y."/>
            <person name="Chen M.L."/>
            <person name="Du X.Y."/>
            <person name="Qiu B.Y."/>
            <person name="Chen P.T."/>
            <person name="Zhang W."/>
            <person name="Slipinski A."/>
            <person name="Escalona H.E."/>
            <person name="Waterhouse R.M."/>
            <person name="Zwick A."/>
            <person name="Pang H."/>
        </authorList>
    </citation>
    <scope>NUCLEOTIDE SEQUENCE [LARGE SCALE GENOMIC DNA]</scope>
    <source>
        <strain evidence="1">SYSU2018</strain>
    </source>
</reference>
<name>A0ABD2NHE8_9CUCU</name>
<sequence>MRQKTKKLKTAEKLLGLAESKKSQRKRVCRRSEPMSDADSSEELLKLCDDDDFEESDEGSREEFDIMYNENNNKKVFI</sequence>
<proteinExistence type="predicted"/>
<dbReference type="Proteomes" id="UP001516400">
    <property type="component" value="Unassembled WGS sequence"/>
</dbReference>
<comment type="caution">
    <text evidence="1">The sequence shown here is derived from an EMBL/GenBank/DDBJ whole genome shotgun (WGS) entry which is preliminary data.</text>
</comment>
<evidence type="ECO:0000313" key="2">
    <source>
        <dbReference type="Proteomes" id="UP001516400"/>
    </source>
</evidence>
<evidence type="ECO:0000313" key="1">
    <source>
        <dbReference type="EMBL" id="KAL3278068.1"/>
    </source>
</evidence>
<dbReference type="AlphaFoldDB" id="A0ABD2NHE8"/>
<gene>
    <name evidence="1" type="ORF">HHI36_013412</name>
</gene>
<organism evidence="1 2">
    <name type="scientific">Cryptolaemus montrouzieri</name>
    <dbReference type="NCBI Taxonomy" id="559131"/>
    <lineage>
        <taxon>Eukaryota</taxon>
        <taxon>Metazoa</taxon>
        <taxon>Ecdysozoa</taxon>
        <taxon>Arthropoda</taxon>
        <taxon>Hexapoda</taxon>
        <taxon>Insecta</taxon>
        <taxon>Pterygota</taxon>
        <taxon>Neoptera</taxon>
        <taxon>Endopterygota</taxon>
        <taxon>Coleoptera</taxon>
        <taxon>Polyphaga</taxon>
        <taxon>Cucujiformia</taxon>
        <taxon>Coccinelloidea</taxon>
        <taxon>Coccinellidae</taxon>
        <taxon>Scymninae</taxon>
        <taxon>Scymnini</taxon>
        <taxon>Cryptolaemus</taxon>
    </lineage>
</organism>